<gene>
    <name evidence="1" type="ORF">UW25_C0002G0010</name>
</gene>
<dbReference type="EMBL" id="LCHP01000002">
    <property type="protein sequence ID" value="KKT37064.1"/>
    <property type="molecule type" value="Genomic_DNA"/>
</dbReference>
<accession>A0A837IBJ4</accession>
<evidence type="ECO:0000313" key="2">
    <source>
        <dbReference type="Proteomes" id="UP000033815"/>
    </source>
</evidence>
<dbReference type="Proteomes" id="UP000033815">
    <property type="component" value="Unassembled WGS sequence"/>
</dbReference>
<dbReference type="AlphaFoldDB" id="A0A837IBJ4"/>
<comment type="caution">
    <text evidence="1">The sequence shown here is derived from an EMBL/GenBank/DDBJ whole genome shotgun (WGS) entry which is preliminary data.</text>
</comment>
<organism evidence="1 2">
    <name type="scientific">Candidatus Nomurabacteria bacterium GW2011_GWB1_44_12</name>
    <dbReference type="NCBI Taxonomy" id="1618748"/>
    <lineage>
        <taxon>Bacteria</taxon>
        <taxon>Candidatus Nomuraibacteriota</taxon>
    </lineage>
</organism>
<proteinExistence type="predicted"/>
<reference evidence="1 2" key="1">
    <citation type="journal article" date="2015" name="Nature">
        <title>rRNA introns, odd ribosomes, and small enigmatic genomes across a large radiation of phyla.</title>
        <authorList>
            <person name="Brown C.T."/>
            <person name="Hug L.A."/>
            <person name="Thomas B.C."/>
            <person name="Sharon I."/>
            <person name="Castelle C.J."/>
            <person name="Singh A."/>
            <person name="Wilkins M.J."/>
            <person name="Williams K.H."/>
            <person name="Banfield J.F."/>
        </authorList>
    </citation>
    <scope>NUCLEOTIDE SEQUENCE [LARGE SCALE GENOMIC DNA]</scope>
</reference>
<sequence>MIKKALALILLVSLVGILVGLVNLEKEKTLIRQGVDGSKRDTDIVIKPSPKTNVPSSVALLEVGFDKENIISSATAQINSDKLHMVLSSGQEVNIPIQYEGGVLADRYARIISDPTNEGNKILHYWLKNARIPGAREGYYKGRVQLQLSDIEYSSIFATYRMYLHPDLNLYRSFPKENKWFVVSEFFSGSLDTPYRFLIGLDIVKEKGSGKPLYFLVSGDKKIGGAPRNEKWESVWGDVNTNFEVPVGEWIDMKIGYKEGSNSSGRFYLAAKRVSDATFTTIFDIHNWTYHPSAPSPIPLAQWQPLKLYTSGEIIDYIRENGGVAQMYWDDLKISEMWPQ</sequence>
<name>A0A837IBJ4_9BACT</name>
<evidence type="ECO:0000313" key="1">
    <source>
        <dbReference type="EMBL" id="KKT37064.1"/>
    </source>
</evidence>
<protein>
    <submittedName>
        <fullName evidence="1">Uncharacterized protein</fullName>
    </submittedName>
</protein>